<gene>
    <name evidence="2" type="ORF">F3Y22_tig00110745pilonHSYRG00208</name>
</gene>
<dbReference type="EMBL" id="VEPZ02001096">
    <property type="protein sequence ID" value="KAE8695063.1"/>
    <property type="molecule type" value="Genomic_DNA"/>
</dbReference>
<evidence type="ECO:0000313" key="3">
    <source>
        <dbReference type="Proteomes" id="UP000436088"/>
    </source>
</evidence>
<protein>
    <submittedName>
        <fullName evidence="2">Uncharacterized protein</fullName>
    </submittedName>
</protein>
<dbReference type="Proteomes" id="UP000436088">
    <property type="component" value="Unassembled WGS sequence"/>
</dbReference>
<accession>A0A6A2ZTG7</accession>
<sequence length="505" mass="56712">MAGDFVAKAKIYAVPVGLFSLAMIYHLVLLPRTFPPSHYDGIPSVAAFPPGCKTSDCLIRFEGALSVDAVIDWFAMAILNSLRIFYYTKESLSALAKEGIEVQISSWGYIWKSCVILFKSDEEMKEAWMKRSELLCFWFDRLSPLLNEGGVPMAFCLVELYGVLLLCWQEAFLEKLAGRWGTVEAIQESTKNKEDLMTVKILVRMVSSFDVPFSLENYSDGRDTASEPSEMKAYNLKSNDKIGTARLVEDARKKVNTWMEQEVSFGFVEVGRGYQFLRRNRDGKCINEGMSDLHSFGIYNKGEFAGLGIRNLNNSNFSSQAQSVESSDPISPIKKIIPTGPAVQISRLGFPCHKQCMLSPSSSKEEALVTWEISKMLGISFKEGKKAFLDKIMNLEKVLSGSGGDNWGKKPFRLFNYLMNENEFDEQVVAAIKECKKVQRRAGILNIIRSSKSSIKNGLEGEMFPGAVIFSLEVKIHQLEKDLQTQQVVRGTDSVAELHSLRFEL</sequence>
<dbReference type="AlphaFoldDB" id="A0A6A2ZTG7"/>
<evidence type="ECO:0000313" key="2">
    <source>
        <dbReference type="EMBL" id="KAE8695063.1"/>
    </source>
</evidence>
<organism evidence="2 3">
    <name type="scientific">Hibiscus syriacus</name>
    <name type="common">Rose of Sharon</name>
    <dbReference type="NCBI Taxonomy" id="106335"/>
    <lineage>
        <taxon>Eukaryota</taxon>
        <taxon>Viridiplantae</taxon>
        <taxon>Streptophyta</taxon>
        <taxon>Embryophyta</taxon>
        <taxon>Tracheophyta</taxon>
        <taxon>Spermatophyta</taxon>
        <taxon>Magnoliopsida</taxon>
        <taxon>eudicotyledons</taxon>
        <taxon>Gunneridae</taxon>
        <taxon>Pentapetalae</taxon>
        <taxon>rosids</taxon>
        <taxon>malvids</taxon>
        <taxon>Malvales</taxon>
        <taxon>Malvaceae</taxon>
        <taxon>Malvoideae</taxon>
        <taxon>Hibiscus</taxon>
    </lineage>
</organism>
<comment type="caution">
    <text evidence="2">The sequence shown here is derived from an EMBL/GenBank/DDBJ whole genome shotgun (WGS) entry which is preliminary data.</text>
</comment>
<keyword evidence="1" id="KW-0812">Transmembrane</keyword>
<name>A0A6A2ZTG7_HIBSY</name>
<keyword evidence="1" id="KW-1133">Transmembrane helix</keyword>
<keyword evidence="1" id="KW-0472">Membrane</keyword>
<feature type="transmembrane region" description="Helical" evidence="1">
    <location>
        <begin position="12"/>
        <end position="30"/>
    </location>
</feature>
<keyword evidence="3" id="KW-1185">Reference proteome</keyword>
<evidence type="ECO:0000256" key="1">
    <source>
        <dbReference type="SAM" id="Phobius"/>
    </source>
</evidence>
<proteinExistence type="predicted"/>
<reference evidence="2" key="1">
    <citation type="submission" date="2019-09" db="EMBL/GenBank/DDBJ databases">
        <title>Draft genome information of white flower Hibiscus syriacus.</title>
        <authorList>
            <person name="Kim Y.-M."/>
        </authorList>
    </citation>
    <scope>NUCLEOTIDE SEQUENCE [LARGE SCALE GENOMIC DNA]</scope>
    <source>
        <strain evidence="2">YM2019G1</strain>
    </source>
</reference>